<name>A0A812J5L1_9DINO</name>
<dbReference type="Proteomes" id="UP000604046">
    <property type="component" value="Unassembled WGS sequence"/>
</dbReference>
<dbReference type="EMBL" id="CAJNDS010000358">
    <property type="protein sequence ID" value="CAE7197442.1"/>
    <property type="molecule type" value="Genomic_DNA"/>
</dbReference>
<organism evidence="1 2">
    <name type="scientific">Symbiodinium natans</name>
    <dbReference type="NCBI Taxonomy" id="878477"/>
    <lineage>
        <taxon>Eukaryota</taxon>
        <taxon>Sar</taxon>
        <taxon>Alveolata</taxon>
        <taxon>Dinophyceae</taxon>
        <taxon>Suessiales</taxon>
        <taxon>Symbiodiniaceae</taxon>
        <taxon>Symbiodinium</taxon>
    </lineage>
</organism>
<evidence type="ECO:0000313" key="1">
    <source>
        <dbReference type="EMBL" id="CAE7197442.1"/>
    </source>
</evidence>
<gene>
    <name evidence="1" type="ORF">SNAT2548_LOCUS5608</name>
</gene>
<evidence type="ECO:0008006" key="3">
    <source>
        <dbReference type="Google" id="ProtNLM"/>
    </source>
</evidence>
<reference evidence="1" key="1">
    <citation type="submission" date="2021-02" db="EMBL/GenBank/DDBJ databases">
        <authorList>
            <person name="Dougan E. K."/>
            <person name="Rhodes N."/>
            <person name="Thang M."/>
            <person name="Chan C."/>
        </authorList>
    </citation>
    <scope>NUCLEOTIDE SEQUENCE</scope>
</reference>
<dbReference type="OrthoDB" id="416042at2759"/>
<proteinExistence type="predicted"/>
<protein>
    <recommendedName>
        <fullName evidence="3">Sulfotransferase family protein</fullName>
    </recommendedName>
</protein>
<sequence>MIGSRYGYHWGADRVVPWSILQTMPDGYVCSVWHTPPPLLTPDNIVYSEFSASYPHLTHVETFCVVRDPWVRMISEFTWQLENRDWLRRFEGQHRQKSCVGVRMPLLCNRDDFKESLRAPRYSCDCHLLPQWAFVEDGGVTFCKHVLPIENLSASFNDLMESLGEIARLPPGNWWKYNRGKACASLLKFLPTDELYNETAQQAMREHFALDFLHLGDSSRSSVKAQAMPA</sequence>
<dbReference type="AlphaFoldDB" id="A0A812J5L1"/>
<comment type="caution">
    <text evidence="1">The sequence shown here is derived from an EMBL/GenBank/DDBJ whole genome shotgun (WGS) entry which is preliminary data.</text>
</comment>
<keyword evidence="2" id="KW-1185">Reference proteome</keyword>
<accession>A0A812J5L1</accession>
<evidence type="ECO:0000313" key="2">
    <source>
        <dbReference type="Proteomes" id="UP000604046"/>
    </source>
</evidence>